<evidence type="ECO:0000313" key="2">
    <source>
        <dbReference type="Proteomes" id="UP001396334"/>
    </source>
</evidence>
<keyword evidence="2" id="KW-1185">Reference proteome</keyword>
<protein>
    <submittedName>
        <fullName evidence="1">Uncharacterized protein</fullName>
    </submittedName>
</protein>
<proteinExistence type="predicted"/>
<accession>A0ABR2A595</accession>
<comment type="caution">
    <text evidence="1">The sequence shown here is derived from an EMBL/GenBank/DDBJ whole genome shotgun (WGS) entry which is preliminary data.</text>
</comment>
<gene>
    <name evidence="1" type="ORF">V6N11_047148</name>
</gene>
<reference evidence="1 2" key="1">
    <citation type="journal article" date="2024" name="G3 (Bethesda)">
        <title>Genome assembly of Hibiscus sabdariffa L. provides insights into metabolisms of medicinal natural products.</title>
        <authorList>
            <person name="Kim T."/>
        </authorList>
    </citation>
    <scope>NUCLEOTIDE SEQUENCE [LARGE SCALE GENOMIC DNA]</scope>
    <source>
        <strain evidence="1">TK-2024</strain>
        <tissue evidence="1">Old leaves</tissue>
    </source>
</reference>
<organism evidence="1 2">
    <name type="scientific">Hibiscus sabdariffa</name>
    <name type="common">roselle</name>
    <dbReference type="NCBI Taxonomy" id="183260"/>
    <lineage>
        <taxon>Eukaryota</taxon>
        <taxon>Viridiplantae</taxon>
        <taxon>Streptophyta</taxon>
        <taxon>Embryophyta</taxon>
        <taxon>Tracheophyta</taxon>
        <taxon>Spermatophyta</taxon>
        <taxon>Magnoliopsida</taxon>
        <taxon>eudicotyledons</taxon>
        <taxon>Gunneridae</taxon>
        <taxon>Pentapetalae</taxon>
        <taxon>rosids</taxon>
        <taxon>malvids</taxon>
        <taxon>Malvales</taxon>
        <taxon>Malvaceae</taxon>
        <taxon>Malvoideae</taxon>
        <taxon>Hibiscus</taxon>
    </lineage>
</organism>
<name>A0ABR2A595_9ROSI</name>
<dbReference type="Proteomes" id="UP001396334">
    <property type="component" value="Unassembled WGS sequence"/>
</dbReference>
<evidence type="ECO:0000313" key="1">
    <source>
        <dbReference type="EMBL" id="KAK8488209.1"/>
    </source>
</evidence>
<dbReference type="EMBL" id="JBBPBN010000358">
    <property type="protein sequence ID" value="KAK8488209.1"/>
    <property type="molecule type" value="Genomic_DNA"/>
</dbReference>
<sequence length="121" mass="12524">MVVLDAVDVALPAVGIIDTVESDDKGISVCSGIMQEEEHVVVQCLPVSVESSNKFDVLGECCKDVCGVKIDIAEQVVVSPKKGRVAAGGVADLMEQLKSKAKKRGKAKGGGKRGGGSPIMQ</sequence>